<protein>
    <recommendedName>
        <fullName evidence="1">Reverse transcriptase domain-containing protein</fullName>
    </recommendedName>
</protein>
<organism evidence="2 3">
    <name type="scientific">Lactuca sativa</name>
    <name type="common">Garden lettuce</name>
    <dbReference type="NCBI Taxonomy" id="4236"/>
    <lineage>
        <taxon>Eukaryota</taxon>
        <taxon>Viridiplantae</taxon>
        <taxon>Streptophyta</taxon>
        <taxon>Embryophyta</taxon>
        <taxon>Tracheophyta</taxon>
        <taxon>Spermatophyta</taxon>
        <taxon>Magnoliopsida</taxon>
        <taxon>eudicotyledons</taxon>
        <taxon>Gunneridae</taxon>
        <taxon>Pentapetalae</taxon>
        <taxon>asterids</taxon>
        <taxon>campanulids</taxon>
        <taxon>Asterales</taxon>
        <taxon>Asteraceae</taxon>
        <taxon>Cichorioideae</taxon>
        <taxon>Cichorieae</taxon>
        <taxon>Lactucinae</taxon>
        <taxon>Lactuca</taxon>
    </lineage>
</organism>
<dbReference type="PANTHER" id="PTHR46890">
    <property type="entry name" value="NON-LTR RETROLELEMENT REVERSE TRANSCRIPTASE-LIKE PROTEIN-RELATED"/>
    <property type="match status" value="1"/>
</dbReference>
<sequence length="581" mass="66259">MASSAYDFNDFIDDMGLIDVPMIGKQFTRIDAIGSKLSKLDRFLVDEAFYDRFENLQVSVLDRRWSDHCPIFLHVSLVDYGPSSFKFFNSLLELDVFNDMVKDAIKEFVVDMSWSKFVLFKNKLKFLKDQIKNGLRVIKRLVDIDKIFDDGGSSDDLACERRQQRCQRLIRGISIDREWVADPPLVKKAFYDFYASKFQTFKGLLMGRKSDRFRSIDPDTANSLESVFSSEEIKWAVWDYGLDLASGPDGFSFRFLRHFWEFLGDDVVAFVQEFSVNPRFPIESNSSFITLIPKIDNHIRINDYHPISLIGLYFKIIAKLLANRLAPVLHDVIGLEQSAFLKSKQILDGRLLVNEMRAWIKGMFSNDCSTVLLNGCPTDEFQLLRGLRQGDPLSPFLFIIAMEGLHIDMEDAVSEGVFKGAQLEPHDLAISHLFYADDAIFLGEWNENNVHNLIRVLRCFYLVSGLNLNLSKSSLYGVGVSRSEISNLASFTGCSAGSFPFMYLSVLVGESMASCCCLVGLGEYEGSFFWYLLPSNVVLLPNQRHSLELTVPQKLHPTQPELIFRELHIESLPPQSLQYVP</sequence>
<proteinExistence type="predicted"/>
<evidence type="ECO:0000259" key="1">
    <source>
        <dbReference type="Pfam" id="PF00078"/>
    </source>
</evidence>
<reference evidence="2 3" key="1">
    <citation type="journal article" date="2017" name="Nat. Commun.">
        <title>Genome assembly with in vitro proximity ligation data and whole-genome triplication in lettuce.</title>
        <authorList>
            <person name="Reyes-Chin-Wo S."/>
            <person name="Wang Z."/>
            <person name="Yang X."/>
            <person name="Kozik A."/>
            <person name="Arikit S."/>
            <person name="Song C."/>
            <person name="Xia L."/>
            <person name="Froenicke L."/>
            <person name="Lavelle D.O."/>
            <person name="Truco M.J."/>
            <person name="Xia R."/>
            <person name="Zhu S."/>
            <person name="Xu C."/>
            <person name="Xu H."/>
            <person name="Xu X."/>
            <person name="Cox K."/>
            <person name="Korf I."/>
            <person name="Meyers B.C."/>
            <person name="Michelmore R.W."/>
        </authorList>
    </citation>
    <scope>NUCLEOTIDE SEQUENCE [LARGE SCALE GENOMIC DNA]</scope>
    <source>
        <strain evidence="3">cv. Salinas</strain>
        <tissue evidence="2">Seedlings</tissue>
    </source>
</reference>
<dbReference type="Proteomes" id="UP000235145">
    <property type="component" value="Unassembled WGS sequence"/>
</dbReference>
<evidence type="ECO:0000313" key="3">
    <source>
        <dbReference type="Proteomes" id="UP000235145"/>
    </source>
</evidence>
<name>A0A9R1VYA0_LACSA</name>
<accession>A0A9R1VYA0</accession>
<dbReference type="InterPro" id="IPR043502">
    <property type="entry name" value="DNA/RNA_pol_sf"/>
</dbReference>
<dbReference type="Gene3D" id="3.60.10.10">
    <property type="entry name" value="Endonuclease/exonuclease/phosphatase"/>
    <property type="match status" value="1"/>
</dbReference>
<keyword evidence="3" id="KW-1185">Reference proteome</keyword>
<dbReference type="SUPFAM" id="SSF56672">
    <property type="entry name" value="DNA/RNA polymerases"/>
    <property type="match status" value="1"/>
</dbReference>
<dbReference type="InterPro" id="IPR036691">
    <property type="entry name" value="Endo/exonu/phosph_ase_sf"/>
</dbReference>
<dbReference type="CDD" id="cd01650">
    <property type="entry name" value="RT_nLTR_like"/>
    <property type="match status" value="1"/>
</dbReference>
<dbReference type="PANTHER" id="PTHR46890:SF50">
    <property type="entry name" value="RNA-DIRECTED DNA POLYMERASE, EUKARYOTA, REVERSE TRANSCRIPTASE ZINC-BINDING DOMAIN PROTEIN-RELATED"/>
    <property type="match status" value="1"/>
</dbReference>
<dbReference type="AlphaFoldDB" id="A0A9R1VYA0"/>
<dbReference type="Pfam" id="PF00078">
    <property type="entry name" value="RVT_1"/>
    <property type="match status" value="1"/>
</dbReference>
<dbReference type="SUPFAM" id="SSF56219">
    <property type="entry name" value="DNase I-like"/>
    <property type="match status" value="1"/>
</dbReference>
<dbReference type="InterPro" id="IPR000477">
    <property type="entry name" value="RT_dom"/>
</dbReference>
<gene>
    <name evidence="2" type="ORF">LSAT_V11C300102750</name>
</gene>
<comment type="caution">
    <text evidence="2">The sequence shown here is derived from an EMBL/GenBank/DDBJ whole genome shotgun (WGS) entry which is preliminary data.</text>
</comment>
<feature type="domain" description="Reverse transcriptase" evidence="1">
    <location>
        <begin position="356"/>
        <end position="476"/>
    </location>
</feature>
<dbReference type="EMBL" id="NBSK02000003">
    <property type="protein sequence ID" value="KAJ0216202.1"/>
    <property type="molecule type" value="Genomic_DNA"/>
</dbReference>
<evidence type="ECO:0000313" key="2">
    <source>
        <dbReference type="EMBL" id="KAJ0216202.1"/>
    </source>
</evidence>
<dbReference type="InterPro" id="IPR052343">
    <property type="entry name" value="Retrotransposon-Effector_Assoc"/>
</dbReference>